<reference evidence="9" key="1">
    <citation type="journal article" date="2020" name="Plant Biotechnol. J.">
        <title>The pomegranate (Punica granatum L.) draft genome dissects genetic divergence between soft- and hard-seeded cultivars.</title>
        <authorList>
            <person name="Luo X."/>
            <person name="Li H."/>
            <person name="Wu Z."/>
            <person name="Yao W."/>
            <person name="Zhao P."/>
            <person name="Cao D."/>
            <person name="Yu H."/>
            <person name="Li K."/>
            <person name="Poudel K."/>
            <person name="Zhao D."/>
            <person name="Zhang F."/>
            <person name="Xia X."/>
            <person name="Chen L."/>
            <person name="Wang Q."/>
            <person name="Jing D."/>
            <person name="Cao S."/>
        </authorList>
    </citation>
    <scope>NUCLEOTIDE SEQUENCE [LARGE SCALE GENOMIC DNA]</scope>
    <source>
        <strain evidence="9">cv. Tunisia</strain>
    </source>
</reference>
<dbReference type="SMART" id="SM00385">
    <property type="entry name" value="CYCLIN"/>
    <property type="match status" value="2"/>
</dbReference>
<dbReference type="Pfam" id="PF02984">
    <property type="entry name" value="Cyclin_C"/>
    <property type="match status" value="1"/>
</dbReference>
<gene>
    <name evidence="10" type="primary">LOC116198701</name>
</gene>
<evidence type="ECO:0000256" key="3">
    <source>
        <dbReference type="ARBA" id="ARBA00023127"/>
    </source>
</evidence>
<dbReference type="SUPFAM" id="SSF47954">
    <property type="entry name" value="Cyclin-like"/>
    <property type="match status" value="2"/>
</dbReference>
<dbReference type="InterPro" id="IPR006671">
    <property type="entry name" value="Cyclin_N"/>
</dbReference>
<dbReference type="CDD" id="cd20506">
    <property type="entry name" value="CYCLIN_AtCycA-like_rpt2"/>
    <property type="match status" value="1"/>
</dbReference>
<dbReference type="GeneID" id="116198701"/>
<dbReference type="FunFam" id="1.10.472.10:FF:000013">
    <property type="entry name" value="Cyclin A1"/>
    <property type="match status" value="1"/>
</dbReference>
<dbReference type="OrthoDB" id="5590282at2759"/>
<reference evidence="10" key="2">
    <citation type="submission" date="2025-08" db="UniProtKB">
        <authorList>
            <consortium name="RefSeq"/>
        </authorList>
    </citation>
    <scope>IDENTIFICATION</scope>
    <source>
        <tissue evidence="10">Leaf</tissue>
    </source>
</reference>
<dbReference type="InterPro" id="IPR036915">
    <property type="entry name" value="Cyclin-like_sf"/>
</dbReference>
<feature type="domain" description="Cyclin C-terminal" evidence="8">
    <location>
        <begin position="347"/>
        <end position="470"/>
    </location>
</feature>
<keyword evidence="3 5" id="KW-0195">Cyclin</keyword>
<dbReference type="Gene3D" id="1.10.472.10">
    <property type="entry name" value="Cyclin-like"/>
    <property type="match status" value="2"/>
</dbReference>
<evidence type="ECO:0000256" key="4">
    <source>
        <dbReference type="ARBA" id="ARBA00023306"/>
    </source>
</evidence>
<dbReference type="InterPro" id="IPR013763">
    <property type="entry name" value="Cyclin-like_dom"/>
</dbReference>
<feature type="region of interest" description="Disordered" evidence="6">
    <location>
        <begin position="121"/>
        <end position="160"/>
    </location>
</feature>
<comment type="similarity">
    <text evidence="1">Belongs to the cyclin family. Cyclin AB subfamily.</text>
</comment>
<dbReference type="PANTHER" id="PTHR10177">
    <property type="entry name" value="CYCLINS"/>
    <property type="match status" value="1"/>
</dbReference>
<evidence type="ECO:0000256" key="1">
    <source>
        <dbReference type="ARBA" id="ARBA00006955"/>
    </source>
</evidence>
<feature type="domain" description="Cyclin-like" evidence="7">
    <location>
        <begin position="351"/>
        <end position="439"/>
    </location>
</feature>
<dbReference type="PIRSF" id="PIRSF001771">
    <property type="entry name" value="Cyclin_A_B_D_E"/>
    <property type="match status" value="1"/>
</dbReference>
<keyword evidence="9" id="KW-1185">Reference proteome</keyword>
<dbReference type="GO" id="GO:0044772">
    <property type="term" value="P:mitotic cell cycle phase transition"/>
    <property type="evidence" value="ECO:0007669"/>
    <property type="project" value="InterPro"/>
</dbReference>
<feature type="domain" description="Cyclin-like" evidence="7">
    <location>
        <begin position="254"/>
        <end position="338"/>
    </location>
</feature>
<dbReference type="Pfam" id="PF00134">
    <property type="entry name" value="Cyclin_N"/>
    <property type="match status" value="1"/>
</dbReference>
<keyword evidence="4" id="KW-0131">Cell cycle</keyword>
<dbReference type="InterPro" id="IPR046965">
    <property type="entry name" value="Cyclin_A/B-like"/>
</dbReference>
<evidence type="ECO:0000256" key="2">
    <source>
        <dbReference type="ARBA" id="ARBA00022618"/>
    </source>
</evidence>
<organism evidence="9 10">
    <name type="scientific">Punica granatum</name>
    <name type="common">Pomegranate</name>
    <dbReference type="NCBI Taxonomy" id="22663"/>
    <lineage>
        <taxon>Eukaryota</taxon>
        <taxon>Viridiplantae</taxon>
        <taxon>Streptophyta</taxon>
        <taxon>Embryophyta</taxon>
        <taxon>Tracheophyta</taxon>
        <taxon>Spermatophyta</taxon>
        <taxon>Magnoliopsida</taxon>
        <taxon>eudicotyledons</taxon>
        <taxon>Gunneridae</taxon>
        <taxon>Pentapetalae</taxon>
        <taxon>rosids</taxon>
        <taxon>malvids</taxon>
        <taxon>Myrtales</taxon>
        <taxon>Lythraceae</taxon>
        <taxon>Punica</taxon>
    </lineage>
</organism>
<dbReference type="RefSeq" id="XP_031384785.1">
    <property type="nucleotide sequence ID" value="XM_031528925.1"/>
</dbReference>
<evidence type="ECO:0000256" key="5">
    <source>
        <dbReference type="RuleBase" id="RU000383"/>
    </source>
</evidence>
<proteinExistence type="inferred from homology"/>
<dbReference type="FunFam" id="1.10.472.10:FF:000167">
    <property type="entry name" value="Mitotic cyclin 6"/>
    <property type="match status" value="1"/>
</dbReference>
<keyword evidence="2" id="KW-0132">Cell division</keyword>
<sequence length="477" mass="53664">MNQQLVDMKESSWASIPEAVTGRVTRARAAALRMTSAAASQAPNVSTLGKKNQSEADPEGLLRKRKAVLQDVTNIHCETSYNDCLNAANFLAKSGKQGREALIKVTKVMKSASVEILKPQGVQNQKAKQSAKASRKEACSRKMPVTMKSDENVSSQLSESEDSLLDGVSSAILSQEDQGPSQKVEKGLLSEDIPSNPEIINIDADKKNPLLCSIYAPDIYDNLRLAELLRRPKCGYMEMFQRDITKGMRGILVDWLVEVSQEYSLAADTLYITVHLIDWSLSQNFIERHRLQLLGITCMLIASKYEEICAPRVDELCFMTDNTYTREEVLRMEGQLLNYFDFRISGPTTKTFLRRFLLAAQANYTSPSLDLEYLADYLAELTLIEYEFLNFLPSIIAASAVFLAKWTLDNSCHPWNPTLEYYTRYKVSDLKTTVFALQDLQLSMNRCPLNAIQTKYRQQKFKSVAGLSSTSVLETLF</sequence>
<feature type="region of interest" description="Disordered" evidence="6">
    <location>
        <begin position="35"/>
        <end position="59"/>
    </location>
</feature>
<evidence type="ECO:0000259" key="7">
    <source>
        <dbReference type="SMART" id="SM00385"/>
    </source>
</evidence>
<dbReference type="GO" id="GO:0051301">
    <property type="term" value="P:cell division"/>
    <property type="evidence" value="ECO:0007669"/>
    <property type="project" value="UniProtKB-KW"/>
</dbReference>
<dbReference type="InterPro" id="IPR004367">
    <property type="entry name" value="Cyclin_C-dom"/>
</dbReference>
<evidence type="ECO:0000259" key="8">
    <source>
        <dbReference type="SMART" id="SM01332"/>
    </source>
</evidence>
<evidence type="ECO:0000313" key="10">
    <source>
        <dbReference type="RefSeq" id="XP_031384785.1"/>
    </source>
</evidence>
<evidence type="ECO:0000256" key="6">
    <source>
        <dbReference type="SAM" id="MobiDB-lite"/>
    </source>
</evidence>
<dbReference type="AlphaFoldDB" id="A0A6P8CMQ2"/>
<protein>
    <submittedName>
        <fullName evidence="10">Cyclin-A2-3-like isoform X1</fullName>
    </submittedName>
</protein>
<name>A0A6P8CMQ2_PUNGR</name>
<dbReference type="GO" id="GO:0016538">
    <property type="term" value="F:cyclin-dependent protein serine/threonine kinase regulator activity"/>
    <property type="evidence" value="ECO:0007669"/>
    <property type="project" value="InterPro"/>
</dbReference>
<evidence type="ECO:0000313" key="9">
    <source>
        <dbReference type="Proteomes" id="UP000515151"/>
    </source>
</evidence>
<accession>A0A6P8CMQ2</accession>
<dbReference type="InterPro" id="IPR039361">
    <property type="entry name" value="Cyclin"/>
</dbReference>
<dbReference type="SMART" id="SM01332">
    <property type="entry name" value="Cyclin_C"/>
    <property type="match status" value="1"/>
</dbReference>
<dbReference type="Proteomes" id="UP000515151">
    <property type="component" value="Chromosome 3"/>
</dbReference>